<comment type="caution">
    <text evidence="2">The sequence shown here is derived from an EMBL/GenBank/DDBJ whole genome shotgun (WGS) entry which is preliminary data.</text>
</comment>
<dbReference type="Gene3D" id="1.20.1440.60">
    <property type="entry name" value="23S rRNA-intervening sequence"/>
    <property type="match status" value="1"/>
</dbReference>
<evidence type="ECO:0000259" key="1">
    <source>
        <dbReference type="Pfam" id="PF22296"/>
    </source>
</evidence>
<proteinExistence type="predicted"/>
<accession>A0A645HM89</accession>
<dbReference type="InterPro" id="IPR036583">
    <property type="entry name" value="23S_rRNA_IVS_sf"/>
</dbReference>
<feature type="domain" description="bAvd-like" evidence="1">
    <location>
        <begin position="4"/>
        <end position="63"/>
    </location>
</feature>
<organism evidence="2">
    <name type="scientific">bioreactor metagenome</name>
    <dbReference type="NCBI Taxonomy" id="1076179"/>
    <lineage>
        <taxon>unclassified sequences</taxon>
        <taxon>metagenomes</taxon>
        <taxon>ecological metagenomes</taxon>
    </lineage>
</organism>
<name>A0A645HM89_9ZZZZ</name>
<reference evidence="2" key="1">
    <citation type="submission" date="2019-08" db="EMBL/GenBank/DDBJ databases">
        <authorList>
            <person name="Kucharzyk K."/>
            <person name="Murdoch R.W."/>
            <person name="Higgins S."/>
            <person name="Loffler F."/>
        </authorList>
    </citation>
    <scope>NUCLEOTIDE SEQUENCE</scope>
</reference>
<dbReference type="EMBL" id="VSSQ01096237">
    <property type="protein sequence ID" value="MPN40057.1"/>
    <property type="molecule type" value="Genomic_DNA"/>
</dbReference>
<dbReference type="InterPro" id="IPR055360">
    <property type="entry name" value="bAvd"/>
</dbReference>
<protein>
    <recommendedName>
        <fullName evidence="1">bAvd-like domain-containing protein</fullName>
    </recommendedName>
</protein>
<gene>
    <name evidence="2" type="ORF">SDC9_187592</name>
</gene>
<sequence length="70" mass="8104">MANNLTNVKKRLEWLDEADSEKTLVLTLLGVARTEKYITQKKLLDLQNKLYEIGRIIGGLHKYFNPKTSQ</sequence>
<dbReference type="Pfam" id="PF22296">
    <property type="entry name" value="bAvd"/>
    <property type="match status" value="1"/>
</dbReference>
<evidence type="ECO:0000313" key="2">
    <source>
        <dbReference type="EMBL" id="MPN40057.1"/>
    </source>
</evidence>
<dbReference type="AlphaFoldDB" id="A0A645HM89"/>